<reference evidence="3" key="2">
    <citation type="submission" date="2015-01" db="EMBL/GenBank/DDBJ databases">
        <title>Evolutionary Origins and Diversification of the Mycorrhizal Mutualists.</title>
        <authorList>
            <consortium name="DOE Joint Genome Institute"/>
            <consortium name="Mycorrhizal Genomics Consortium"/>
            <person name="Kohler A."/>
            <person name="Kuo A."/>
            <person name="Nagy L.G."/>
            <person name="Floudas D."/>
            <person name="Copeland A."/>
            <person name="Barry K.W."/>
            <person name="Cichocki N."/>
            <person name="Veneault-Fourrey C."/>
            <person name="LaButti K."/>
            <person name="Lindquist E.A."/>
            <person name="Lipzen A."/>
            <person name="Lundell T."/>
            <person name="Morin E."/>
            <person name="Murat C."/>
            <person name="Riley R."/>
            <person name="Ohm R."/>
            <person name="Sun H."/>
            <person name="Tunlid A."/>
            <person name="Henrissat B."/>
            <person name="Grigoriev I.V."/>
            <person name="Hibbett D.S."/>
            <person name="Martin F."/>
        </authorList>
    </citation>
    <scope>NUCLEOTIDE SEQUENCE [LARGE SCALE GENOMIC DNA]</scope>
    <source>
        <strain evidence="3">F 1598</strain>
    </source>
</reference>
<gene>
    <name evidence="2" type="ORF">PILCRDRAFT_485190</name>
</gene>
<keyword evidence="1" id="KW-0472">Membrane</keyword>
<evidence type="ECO:0000313" key="3">
    <source>
        <dbReference type="Proteomes" id="UP000054166"/>
    </source>
</evidence>
<name>A0A0C3BXQ7_PILCF</name>
<reference evidence="2 3" key="1">
    <citation type="submission" date="2014-04" db="EMBL/GenBank/DDBJ databases">
        <authorList>
            <consortium name="DOE Joint Genome Institute"/>
            <person name="Kuo A."/>
            <person name="Tarkka M."/>
            <person name="Buscot F."/>
            <person name="Kohler A."/>
            <person name="Nagy L.G."/>
            <person name="Floudas D."/>
            <person name="Copeland A."/>
            <person name="Barry K.W."/>
            <person name="Cichocki N."/>
            <person name="Veneault-Fourrey C."/>
            <person name="LaButti K."/>
            <person name="Lindquist E.A."/>
            <person name="Lipzen A."/>
            <person name="Lundell T."/>
            <person name="Morin E."/>
            <person name="Murat C."/>
            <person name="Sun H."/>
            <person name="Tunlid A."/>
            <person name="Henrissat B."/>
            <person name="Grigoriev I.V."/>
            <person name="Hibbett D.S."/>
            <person name="Martin F."/>
            <person name="Nordberg H.P."/>
            <person name="Cantor M.N."/>
            <person name="Hua S.X."/>
        </authorList>
    </citation>
    <scope>NUCLEOTIDE SEQUENCE [LARGE SCALE GENOMIC DNA]</scope>
    <source>
        <strain evidence="2 3">F 1598</strain>
    </source>
</reference>
<evidence type="ECO:0000313" key="2">
    <source>
        <dbReference type="EMBL" id="KIM82112.1"/>
    </source>
</evidence>
<keyword evidence="1" id="KW-1133">Transmembrane helix</keyword>
<feature type="transmembrane region" description="Helical" evidence="1">
    <location>
        <begin position="69"/>
        <end position="87"/>
    </location>
</feature>
<feature type="transmembrane region" description="Helical" evidence="1">
    <location>
        <begin position="99"/>
        <end position="123"/>
    </location>
</feature>
<dbReference type="OrthoDB" id="3270417at2759"/>
<protein>
    <submittedName>
        <fullName evidence="2">Uncharacterized protein</fullName>
    </submittedName>
</protein>
<dbReference type="STRING" id="765440.A0A0C3BXQ7"/>
<proteinExistence type="predicted"/>
<dbReference type="Proteomes" id="UP000054166">
    <property type="component" value="Unassembled WGS sequence"/>
</dbReference>
<dbReference type="HOGENOM" id="CLU_046025_16_0_1"/>
<evidence type="ECO:0000256" key="1">
    <source>
        <dbReference type="SAM" id="Phobius"/>
    </source>
</evidence>
<dbReference type="PANTHER" id="PTHR40465:SF1">
    <property type="entry name" value="DUF6534 DOMAIN-CONTAINING PROTEIN"/>
    <property type="match status" value="1"/>
</dbReference>
<dbReference type="AlphaFoldDB" id="A0A0C3BXQ7"/>
<sequence>MFFGITNVQSYNYFVRYPRDWRVYKISVGALWILDCLHIALSIHFGYYYLITTFGNPLSLSFVVWSQKAQLTVNVIIILTVQSLYALRVWKLAAGYNQRLIPCVVTLCVLGVYAVGIILAVLSWKEDSFLTIFKISWAINASLAVSTGSDFAVAVAMVYYLLKSRSNFANTNSQLASLIQYSLASGIATSACSMSALITVTG</sequence>
<accession>A0A0C3BXQ7</accession>
<feature type="transmembrane region" description="Helical" evidence="1">
    <location>
        <begin position="135"/>
        <end position="162"/>
    </location>
</feature>
<keyword evidence="1" id="KW-0812">Transmembrane</keyword>
<feature type="transmembrane region" description="Helical" evidence="1">
    <location>
        <begin position="26"/>
        <end position="49"/>
    </location>
</feature>
<dbReference type="InParanoid" id="A0A0C3BXQ7"/>
<keyword evidence="3" id="KW-1185">Reference proteome</keyword>
<organism evidence="2 3">
    <name type="scientific">Piloderma croceum (strain F 1598)</name>
    <dbReference type="NCBI Taxonomy" id="765440"/>
    <lineage>
        <taxon>Eukaryota</taxon>
        <taxon>Fungi</taxon>
        <taxon>Dikarya</taxon>
        <taxon>Basidiomycota</taxon>
        <taxon>Agaricomycotina</taxon>
        <taxon>Agaricomycetes</taxon>
        <taxon>Agaricomycetidae</taxon>
        <taxon>Atheliales</taxon>
        <taxon>Atheliaceae</taxon>
        <taxon>Piloderma</taxon>
    </lineage>
</organism>
<dbReference type="PANTHER" id="PTHR40465">
    <property type="entry name" value="CHROMOSOME 1, WHOLE GENOME SHOTGUN SEQUENCE"/>
    <property type="match status" value="1"/>
</dbReference>
<dbReference type="EMBL" id="KN832996">
    <property type="protein sequence ID" value="KIM82112.1"/>
    <property type="molecule type" value="Genomic_DNA"/>
</dbReference>